<keyword evidence="7" id="KW-0418">Kinase</keyword>
<dbReference type="Proteomes" id="UP000060487">
    <property type="component" value="Unassembled WGS sequence"/>
</dbReference>
<evidence type="ECO:0000256" key="11">
    <source>
        <dbReference type="ARBA" id="ARBA00029766"/>
    </source>
</evidence>
<dbReference type="InterPro" id="IPR000550">
    <property type="entry name" value="Hppk"/>
</dbReference>
<sequence length="120" mass="13902">MTVTKRSAMYETKAWGVEAQPDFINMCVEIDTQLTPLQLLEALQAIEQQTGRQKSYKWGPRKIDLDILFYGGLVIDEERLKIPHPYAHLRRFVLEPLAEIAPEFVHPTLGNTILWLLNRL</sequence>
<accession>A0ABR5SDQ6</accession>
<comment type="function">
    <text evidence="10">Catalyzes the transfer of pyrophosphate from adenosine triphosphate (ATP) to 6-hydroxymethyl-7,8-dihydropterin, an enzymatic step in folate biosynthesis pathway.</text>
</comment>
<dbReference type="SUPFAM" id="SSF55083">
    <property type="entry name" value="6-hydroxymethyl-7,8-dihydropterin pyrophosphokinase, HPPK"/>
    <property type="match status" value="1"/>
</dbReference>
<dbReference type="NCBIfam" id="TIGR01498">
    <property type="entry name" value="folK"/>
    <property type="match status" value="1"/>
</dbReference>
<comment type="caution">
    <text evidence="14">The sequence shown here is derived from an EMBL/GenBank/DDBJ whole genome shotgun (WGS) entry which is preliminary data.</text>
</comment>
<proteinExistence type="inferred from homology"/>
<evidence type="ECO:0000256" key="3">
    <source>
        <dbReference type="ARBA" id="ARBA00013253"/>
    </source>
</evidence>
<gene>
    <name evidence="14" type="primary">folK</name>
    <name evidence="14" type="ORF">ASN18_2195</name>
</gene>
<dbReference type="GO" id="GO:0003848">
    <property type="term" value="F:2-amino-4-hydroxy-6-hydroxymethyldihydropteridine diphosphokinase activity"/>
    <property type="evidence" value="ECO:0007669"/>
    <property type="project" value="UniProtKB-EC"/>
</dbReference>
<evidence type="ECO:0000256" key="7">
    <source>
        <dbReference type="ARBA" id="ARBA00022777"/>
    </source>
</evidence>
<feature type="domain" description="7,8-dihydro-6-hydroxymethylpterin-pyrophosphokinase" evidence="13">
    <location>
        <begin position="57"/>
        <end position="68"/>
    </location>
</feature>
<dbReference type="PANTHER" id="PTHR43071:SF1">
    <property type="entry name" value="2-AMINO-4-HYDROXY-6-HYDROXYMETHYLDIHYDROPTERIDINE PYROPHOSPHOKINASE"/>
    <property type="match status" value="1"/>
</dbReference>
<evidence type="ECO:0000256" key="6">
    <source>
        <dbReference type="ARBA" id="ARBA00022741"/>
    </source>
</evidence>
<keyword evidence="8" id="KW-0067">ATP-binding</keyword>
<evidence type="ECO:0000256" key="10">
    <source>
        <dbReference type="ARBA" id="ARBA00029409"/>
    </source>
</evidence>
<dbReference type="Pfam" id="PF01288">
    <property type="entry name" value="HPPK"/>
    <property type="match status" value="1"/>
</dbReference>
<comment type="pathway">
    <text evidence="1">Cofactor biosynthesis; tetrahydrofolate biosynthesis; 2-amino-4-hydroxy-6-hydroxymethyl-7,8-dihydropteridine diphosphate from 7,8-dihydroneopterin triphosphate: step 4/4.</text>
</comment>
<evidence type="ECO:0000259" key="13">
    <source>
        <dbReference type="PROSITE" id="PS00794"/>
    </source>
</evidence>
<evidence type="ECO:0000313" key="15">
    <source>
        <dbReference type="Proteomes" id="UP000060487"/>
    </source>
</evidence>
<organism evidence="14 15">
    <name type="scientific">Candidatus Magnetominusculus xianensis</name>
    <dbReference type="NCBI Taxonomy" id="1748249"/>
    <lineage>
        <taxon>Bacteria</taxon>
        <taxon>Pseudomonadati</taxon>
        <taxon>Nitrospirota</taxon>
        <taxon>Nitrospiria</taxon>
        <taxon>Nitrospirales</taxon>
        <taxon>Nitrospiraceae</taxon>
        <taxon>Candidatus Magnetominusculus</taxon>
    </lineage>
</organism>
<keyword evidence="6" id="KW-0547">Nucleotide-binding</keyword>
<dbReference type="Gene3D" id="3.30.70.560">
    <property type="entry name" value="7,8-Dihydro-6-hydroxymethylpterin-pyrophosphokinase HPPK"/>
    <property type="match status" value="1"/>
</dbReference>
<keyword evidence="15" id="KW-1185">Reference proteome</keyword>
<comment type="similarity">
    <text evidence="2">Belongs to the HPPK family.</text>
</comment>
<dbReference type="InterPro" id="IPR035907">
    <property type="entry name" value="Hppk_sf"/>
</dbReference>
<keyword evidence="5 14" id="KW-0808">Transferase</keyword>
<protein>
    <recommendedName>
        <fullName evidence="4">2-amino-4-hydroxy-6-hydroxymethyldihydropteridine pyrophosphokinase</fullName>
        <ecNumber evidence="3">2.7.6.3</ecNumber>
    </recommendedName>
    <alternativeName>
        <fullName evidence="11">6-hydroxymethyl-7,8-dihydropterin pyrophosphokinase</fullName>
    </alternativeName>
    <alternativeName>
        <fullName evidence="12">7,8-dihydro-6-hydroxymethylpterin-pyrophosphokinase</fullName>
    </alternativeName>
</protein>
<dbReference type="EMBL" id="LNQR01000077">
    <property type="protein sequence ID" value="KWT83445.1"/>
    <property type="molecule type" value="Genomic_DNA"/>
</dbReference>
<evidence type="ECO:0000256" key="4">
    <source>
        <dbReference type="ARBA" id="ARBA00016218"/>
    </source>
</evidence>
<dbReference type="EC" id="2.7.6.3" evidence="3"/>
<evidence type="ECO:0000256" key="5">
    <source>
        <dbReference type="ARBA" id="ARBA00022679"/>
    </source>
</evidence>
<dbReference type="CDD" id="cd00483">
    <property type="entry name" value="HPPK"/>
    <property type="match status" value="1"/>
</dbReference>
<evidence type="ECO:0000256" key="2">
    <source>
        <dbReference type="ARBA" id="ARBA00005810"/>
    </source>
</evidence>
<reference evidence="14 15" key="1">
    <citation type="submission" date="2015-11" db="EMBL/GenBank/DDBJ databases">
        <authorList>
            <person name="Lin W."/>
        </authorList>
    </citation>
    <scope>NUCLEOTIDE SEQUENCE [LARGE SCALE GENOMIC DNA]</scope>
    <source>
        <strain evidence="14 15">HCH-1</strain>
    </source>
</reference>
<keyword evidence="9" id="KW-0289">Folate biosynthesis</keyword>
<evidence type="ECO:0000256" key="8">
    <source>
        <dbReference type="ARBA" id="ARBA00022840"/>
    </source>
</evidence>
<dbReference type="PROSITE" id="PS00794">
    <property type="entry name" value="HPPK"/>
    <property type="match status" value="1"/>
</dbReference>
<evidence type="ECO:0000256" key="1">
    <source>
        <dbReference type="ARBA" id="ARBA00005051"/>
    </source>
</evidence>
<evidence type="ECO:0000256" key="12">
    <source>
        <dbReference type="ARBA" id="ARBA00033413"/>
    </source>
</evidence>
<dbReference type="PANTHER" id="PTHR43071">
    <property type="entry name" value="2-AMINO-4-HYDROXY-6-HYDROXYMETHYLDIHYDROPTERIDINE PYROPHOSPHOKINASE"/>
    <property type="match status" value="1"/>
</dbReference>
<evidence type="ECO:0000313" key="14">
    <source>
        <dbReference type="EMBL" id="KWT83445.1"/>
    </source>
</evidence>
<evidence type="ECO:0000256" key="9">
    <source>
        <dbReference type="ARBA" id="ARBA00022909"/>
    </source>
</evidence>
<name>A0ABR5SDQ6_9BACT</name>